<feature type="transmembrane region" description="Helical" evidence="11">
    <location>
        <begin position="166"/>
        <end position="184"/>
    </location>
</feature>
<evidence type="ECO:0000256" key="3">
    <source>
        <dbReference type="ARBA" id="ARBA00012438"/>
    </source>
</evidence>
<sequence>MNRVLSLRARLTAVILAPLLVIAALVGIWAYADAQARAIDRFDRSLLSTALSISRDTAVTGGDALSEATRDLLRDTSGGAVFYHVYAPDGVFVTGYATPPVVPGTAGGDVPEQTYYEAIYRGEPVRALRFRQLMSIDQLTGPFTFTVWQNTSLLDGFVDGRTRPTFAIIALLLSALAVIVWFGVRLGLLPLDDLENAIEQRSPDDLSPIKRKIPQEVAGIVARLNALLEQLRLTLDAKDRFISDATHQLRNPIAGVLSLAEAVETAKTPADMRARSADLVEAARRSAALADSLLALERARAGHRGASFGTFDPRAVLLGIAAGFQKQSDAKGIVFDVEIPPTLPNLTGDALMFEQAVLNLLNNALAHGGGGLTEIALTASHGYNRLKVTVSDDGKGISQSDIDTAMARFGQVEPSQGSGLGLSIVNAVSEAFGGTTTSSTSAAAFSVSMSLPISDHSTHPRPILAL</sequence>
<evidence type="ECO:0000313" key="14">
    <source>
        <dbReference type="EMBL" id="CTQ49432.1"/>
    </source>
</evidence>
<dbReference type="SMART" id="SM00387">
    <property type="entry name" value="HATPase_c"/>
    <property type="match status" value="1"/>
</dbReference>
<keyword evidence="7" id="KW-0418">Kinase</keyword>
<dbReference type="EMBL" id="CXSU01000011">
    <property type="protein sequence ID" value="CTQ49432.1"/>
    <property type="molecule type" value="Genomic_DNA"/>
</dbReference>
<keyword evidence="4" id="KW-0597">Phosphoprotein</keyword>
<reference evidence="14 15" key="1">
    <citation type="submission" date="2015-07" db="EMBL/GenBank/DDBJ databases">
        <authorList>
            <person name="Noorani M."/>
        </authorList>
    </citation>
    <scope>NUCLEOTIDE SEQUENCE [LARGE SCALE GENOMIC DNA]</scope>
    <source>
        <strain evidence="14 15">CECT 7802</strain>
    </source>
</reference>
<feature type="transmembrane region" description="Helical" evidence="11">
    <location>
        <begin position="12"/>
        <end position="32"/>
    </location>
</feature>
<dbReference type="CDD" id="cd00082">
    <property type="entry name" value="HisKA"/>
    <property type="match status" value="1"/>
</dbReference>
<keyword evidence="15" id="KW-1185">Reference proteome</keyword>
<dbReference type="Pfam" id="PF02518">
    <property type="entry name" value="HATPase_c"/>
    <property type="match status" value="1"/>
</dbReference>
<evidence type="ECO:0000256" key="1">
    <source>
        <dbReference type="ARBA" id="ARBA00000085"/>
    </source>
</evidence>
<feature type="domain" description="HAMP" evidence="13">
    <location>
        <begin position="185"/>
        <end position="236"/>
    </location>
</feature>
<dbReference type="SUPFAM" id="SSF47384">
    <property type="entry name" value="Homodimeric domain of signal transducing histidine kinase"/>
    <property type="match status" value="1"/>
</dbReference>
<dbReference type="GO" id="GO:0000155">
    <property type="term" value="F:phosphorelay sensor kinase activity"/>
    <property type="evidence" value="ECO:0007669"/>
    <property type="project" value="InterPro"/>
</dbReference>
<dbReference type="SMART" id="SM00388">
    <property type="entry name" value="HisKA"/>
    <property type="match status" value="1"/>
</dbReference>
<dbReference type="InterPro" id="IPR003661">
    <property type="entry name" value="HisK_dim/P_dom"/>
</dbReference>
<dbReference type="AlphaFoldDB" id="A0A0M6YGE9"/>
<accession>A0A0M6YGE9</accession>
<name>A0A0M6YGE9_9RHOB</name>
<evidence type="ECO:0000259" key="13">
    <source>
        <dbReference type="PROSITE" id="PS50885"/>
    </source>
</evidence>
<evidence type="ECO:0000256" key="9">
    <source>
        <dbReference type="ARBA" id="ARBA00023012"/>
    </source>
</evidence>
<gene>
    <name evidence="14" type="primary">phoR_1</name>
    <name evidence="14" type="ORF">JDO7802_01446</name>
</gene>
<dbReference type="InterPro" id="IPR013727">
    <property type="entry name" value="2CSK_N"/>
</dbReference>
<keyword evidence="10 11" id="KW-0472">Membrane</keyword>
<comment type="catalytic activity">
    <reaction evidence="1">
        <text>ATP + protein L-histidine = ADP + protein N-phospho-L-histidine.</text>
        <dbReference type="EC" id="2.7.13.3"/>
    </reaction>
</comment>
<protein>
    <recommendedName>
        <fullName evidence="3">histidine kinase</fullName>
        <ecNumber evidence="3">2.7.13.3</ecNumber>
    </recommendedName>
</protein>
<evidence type="ECO:0000256" key="7">
    <source>
        <dbReference type="ARBA" id="ARBA00022777"/>
    </source>
</evidence>
<dbReference type="Pfam" id="PF00512">
    <property type="entry name" value="HisKA"/>
    <property type="match status" value="1"/>
</dbReference>
<dbReference type="Proteomes" id="UP000049222">
    <property type="component" value="Unassembled WGS sequence"/>
</dbReference>
<organism evidence="14 15">
    <name type="scientific">Jannaschia donghaensis</name>
    <dbReference type="NCBI Taxonomy" id="420998"/>
    <lineage>
        <taxon>Bacteria</taxon>
        <taxon>Pseudomonadati</taxon>
        <taxon>Pseudomonadota</taxon>
        <taxon>Alphaproteobacteria</taxon>
        <taxon>Rhodobacterales</taxon>
        <taxon>Roseobacteraceae</taxon>
        <taxon>Jannaschia</taxon>
    </lineage>
</organism>
<evidence type="ECO:0000256" key="2">
    <source>
        <dbReference type="ARBA" id="ARBA00004370"/>
    </source>
</evidence>
<dbReference type="PANTHER" id="PTHR45436:SF1">
    <property type="entry name" value="SENSOR PROTEIN QSEC"/>
    <property type="match status" value="1"/>
</dbReference>
<dbReference type="EC" id="2.7.13.3" evidence="3"/>
<dbReference type="GO" id="GO:0005886">
    <property type="term" value="C:plasma membrane"/>
    <property type="evidence" value="ECO:0007669"/>
    <property type="project" value="TreeGrafter"/>
</dbReference>
<evidence type="ECO:0000256" key="8">
    <source>
        <dbReference type="ARBA" id="ARBA00022989"/>
    </source>
</evidence>
<evidence type="ECO:0000256" key="6">
    <source>
        <dbReference type="ARBA" id="ARBA00022692"/>
    </source>
</evidence>
<dbReference type="InterPro" id="IPR003594">
    <property type="entry name" value="HATPase_dom"/>
</dbReference>
<dbReference type="Gene3D" id="3.30.565.10">
    <property type="entry name" value="Histidine kinase-like ATPase, C-terminal domain"/>
    <property type="match status" value="1"/>
</dbReference>
<dbReference type="InterPro" id="IPR036097">
    <property type="entry name" value="HisK_dim/P_sf"/>
</dbReference>
<dbReference type="InterPro" id="IPR050428">
    <property type="entry name" value="TCS_sensor_his_kinase"/>
</dbReference>
<dbReference type="PROSITE" id="PS50109">
    <property type="entry name" value="HIS_KIN"/>
    <property type="match status" value="1"/>
</dbReference>
<dbReference type="Gene3D" id="1.10.287.130">
    <property type="match status" value="1"/>
</dbReference>
<keyword evidence="6 11" id="KW-0812">Transmembrane</keyword>
<evidence type="ECO:0000313" key="15">
    <source>
        <dbReference type="Proteomes" id="UP000049222"/>
    </source>
</evidence>
<feature type="domain" description="Histidine kinase" evidence="12">
    <location>
        <begin position="244"/>
        <end position="455"/>
    </location>
</feature>
<keyword evidence="8 11" id="KW-1133">Transmembrane helix</keyword>
<evidence type="ECO:0000256" key="5">
    <source>
        <dbReference type="ARBA" id="ARBA00022679"/>
    </source>
</evidence>
<dbReference type="InterPro" id="IPR003660">
    <property type="entry name" value="HAMP_dom"/>
</dbReference>
<dbReference type="STRING" id="420998.JDO7802_01446"/>
<dbReference type="InterPro" id="IPR005467">
    <property type="entry name" value="His_kinase_dom"/>
</dbReference>
<dbReference type="PANTHER" id="PTHR45436">
    <property type="entry name" value="SENSOR HISTIDINE KINASE YKOH"/>
    <property type="match status" value="1"/>
</dbReference>
<proteinExistence type="predicted"/>
<dbReference type="RefSeq" id="WP_055084024.1">
    <property type="nucleotide sequence ID" value="NZ_CXSU01000011.1"/>
</dbReference>
<dbReference type="PROSITE" id="PS50885">
    <property type="entry name" value="HAMP"/>
    <property type="match status" value="1"/>
</dbReference>
<dbReference type="PRINTS" id="PR00344">
    <property type="entry name" value="BCTRLSENSOR"/>
</dbReference>
<dbReference type="Pfam" id="PF08521">
    <property type="entry name" value="2CSK_N"/>
    <property type="match status" value="1"/>
</dbReference>
<evidence type="ECO:0000256" key="4">
    <source>
        <dbReference type="ARBA" id="ARBA00022553"/>
    </source>
</evidence>
<evidence type="ECO:0000256" key="10">
    <source>
        <dbReference type="ARBA" id="ARBA00023136"/>
    </source>
</evidence>
<evidence type="ECO:0000259" key="12">
    <source>
        <dbReference type="PROSITE" id="PS50109"/>
    </source>
</evidence>
<keyword evidence="5 14" id="KW-0808">Transferase</keyword>
<evidence type="ECO:0000256" key="11">
    <source>
        <dbReference type="SAM" id="Phobius"/>
    </source>
</evidence>
<comment type="subcellular location">
    <subcellularLocation>
        <location evidence="2">Membrane</location>
    </subcellularLocation>
</comment>
<dbReference type="InterPro" id="IPR004358">
    <property type="entry name" value="Sig_transdc_His_kin-like_C"/>
</dbReference>
<keyword evidence="9" id="KW-0902">Two-component regulatory system</keyword>
<dbReference type="InterPro" id="IPR036890">
    <property type="entry name" value="HATPase_C_sf"/>
</dbReference>
<dbReference type="SUPFAM" id="SSF55874">
    <property type="entry name" value="ATPase domain of HSP90 chaperone/DNA topoisomerase II/histidine kinase"/>
    <property type="match status" value="1"/>
</dbReference>
<dbReference type="OrthoDB" id="913606at2"/>